<dbReference type="InterPro" id="IPR037445">
    <property type="entry name" value="MAGE"/>
</dbReference>
<dbReference type="OrthoDB" id="205198at2759"/>
<name>B9WG10_CANDC</name>
<dbReference type="HOGENOM" id="CLU_049350_0_0_1"/>
<evidence type="ECO:0000313" key="4">
    <source>
        <dbReference type="EMBL" id="CAX42179.1"/>
    </source>
</evidence>
<dbReference type="PANTHER" id="PTHR11736">
    <property type="entry name" value="MELANOMA-ASSOCIATED ANTIGEN MAGE ANTIGEN"/>
    <property type="match status" value="1"/>
</dbReference>
<feature type="compositionally biased region" description="Acidic residues" evidence="1">
    <location>
        <begin position="13"/>
        <end position="39"/>
    </location>
</feature>
<dbReference type="GeneID" id="8047707"/>
<accession>B9WG10</accession>
<feature type="region of interest" description="Disordered" evidence="1">
    <location>
        <begin position="13"/>
        <end position="48"/>
    </location>
</feature>
<dbReference type="SMART" id="SM01373">
    <property type="entry name" value="MAGE"/>
    <property type="match status" value="1"/>
</dbReference>
<dbReference type="VEuPathDB" id="FungiDB:CD36_43020"/>
<keyword evidence="5" id="KW-1185">Reference proteome</keyword>
<dbReference type="CGD" id="CAL0000159079">
    <property type="gene designation" value="Cd36_43020"/>
</dbReference>
<reference evidence="4 5" key="1">
    <citation type="journal article" date="2009" name="Genome Res.">
        <title>Comparative genomics of the fungal pathogens Candida dubliniensis and Candida albicans.</title>
        <authorList>
            <person name="Jackson A.P."/>
            <person name="Gamble J.A."/>
            <person name="Yeomans T."/>
            <person name="Moran G.P."/>
            <person name="Saunders D."/>
            <person name="Harris D."/>
            <person name="Aslett M."/>
            <person name="Barrell J.F."/>
            <person name="Butler G."/>
            <person name="Citiulo F."/>
            <person name="Coleman D.C."/>
            <person name="de Groot P.W.J."/>
            <person name="Goodwin T.J."/>
            <person name="Quail M.A."/>
            <person name="McQuillan J."/>
            <person name="Munro C.A."/>
            <person name="Pain A."/>
            <person name="Poulter R.T."/>
            <person name="Rajandream M.A."/>
            <person name="Renauld H."/>
            <person name="Spiering M.J."/>
            <person name="Tivey A."/>
            <person name="Gow N.A.R."/>
            <person name="Barrell B."/>
            <person name="Sullivan D.J."/>
            <person name="Berriman M."/>
        </authorList>
    </citation>
    <scope>NUCLEOTIDE SEQUENCE [LARGE SCALE GENOMIC DNA]</scope>
    <source>
        <strain evidence="5">CD36 / ATCC MYA-646 / CBS 7987 / NCPF 3949 / NRRL Y-17841</strain>
    </source>
</reference>
<dbReference type="AlphaFoldDB" id="B9WG10"/>
<sequence length="340" mass="38476">MSSLKRKIPLDEIEDFIAEEEEEEEEEEDGGLYEEDNEYVEPSGTATPLDESEIQHVVNQVVRLFLSRELNGRTTRPDVIRKHIKHNLGRKITTEKLIQQANIILTEVYGLKIEEVPTIKQEDKKSLKSRKVASDRNPYMVTSALSSKSRAILGELWNQNLSQSVKKIDIGGNKFFLPKYSITSIPGSHYELVKTGIMLVIISLIILNENHVSESALLKNLHKFGISSNLNVKNSNFNLNSQDLLKELVNKDYILKNVIKGRSESENIFDYSIGQRSLVEFSPQGVFDYIKIIYGSKFDSTIAERALVTIERAYGVALHNAEENNEREGSTEANSQDGSE</sequence>
<feature type="compositionally biased region" description="Polar residues" evidence="1">
    <location>
        <begin position="331"/>
        <end position="340"/>
    </location>
</feature>
<protein>
    <submittedName>
        <fullName evidence="4">Non-structural maintenance of chromosome protein, putative</fullName>
    </submittedName>
</protein>
<feature type="domain" description="MAGE" evidence="2">
    <location>
        <begin position="61"/>
        <end position="286"/>
    </location>
</feature>
<evidence type="ECO:0000313" key="3">
    <source>
        <dbReference type="CGD" id="CAL0000159079"/>
    </source>
</evidence>
<dbReference type="KEGG" id="cdu:CD36_43020"/>
<evidence type="ECO:0000313" key="5">
    <source>
        <dbReference type="Proteomes" id="UP000002605"/>
    </source>
</evidence>
<gene>
    <name evidence="3" type="ordered locus">Cd36_43020</name>
    <name evidence="4" type="ORF">CD36_43020</name>
</gene>
<dbReference type="Pfam" id="PF01454">
    <property type="entry name" value="MAGE"/>
    <property type="match status" value="1"/>
</dbReference>
<dbReference type="GO" id="GO:0005634">
    <property type="term" value="C:nucleus"/>
    <property type="evidence" value="ECO:0007669"/>
    <property type="project" value="TreeGrafter"/>
</dbReference>
<dbReference type="eggNOG" id="KOG4562">
    <property type="taxonomic scope" value="Eukaryota"/>
</dbReference>
<dbReference type="GO" id="GO:0006281">
    <property type="term" value="P:DNA repair"/>
    <property type="evidence" value="ECO:0007669"/>
    <property type="project" value="TreeGrafter"/>
</dbReference>
<dbReference type="Gene3D" id="1.10.10.1210">
    <property type="entry name" value="MAGE homology domain, winged helix WH2 motif"/>
    <property type="match status" value="1"/>
</dbReference>
<organism evidence="4 5">
    <name type="scientific">Candida dubliniensis (strain CD36 / ATCC MYA-646 / CBS 7987 / NCPF 3949 / NRRL Y-17841)</name>
    <name type="common">Yeast</name>
    <dbReference type="NCBI Taxonomy" id="573826"/>
    <lineage>
        <taxon>Eukaryota</taxon>
        <taxon>Fungi</taxon>
        <taxon>Dikarya</taxon>
        <taxon>Ascomycota</taxon>
        <taxon>Saccharomycotina</taxon>
        <taxon>Pichiomycetes</taxon>
        <taxon>Debaryomycetaceae</taxon>
        <taxon>Candida/Lodderomyces clade</taxon>
        <taxon>Candida</taxon>
    </lineage>
</organism>
<dbReference type="Proteomes" id="UP000002605">
    <property type="component" value="Chromosome 4"/>
</dbReference>
<dbReference type="InterPro" id="IPR041899">
    <property type="entry name" value="MAGE_WH2"/>
</dbReference>
<dbReference type="Gene3D" id="1.10.10.1200">
    <property type="entry name" value="MAGE homology domain, winged helix WH1 motif"/>
    <property type="match status" value="1"/>
</dbReference>
<evidence type="ECO:0000256" key="1">
    <source>
        <dbReference type="SAM" id="MobiDB-lite"/>
    </source>
</evidence>
<feature type="region of interest" description="Disordered" evidence="1">
    <location>
        <begin position="321"/>
        <end position="340"/>
    </location>
</feature>
<dbReference type="PANTHER" id="PTHR11736:SF14">
    <property type="entry name" value="NSE3 HOMOLOG, SMC5-SMC6 COMPLEX COMPONENT"/>
    <property type="match status" value="1"/>
</dbReference>
<dbReference type="InterPro" id="IPR002190">
    <property type="entry name" value="MHD_dom"/>
</dbReference>
<feature type="compositionally biased region" description="Basic and acidic residues" evidence="1">
    <location>
        <begin position="321"/>
        <end position="330"/>
    </location>
</feature>
<proteinExistence type="predicted"/>
<dbReference type="InterPro" id="IPR041898">
    <property type="entry name" value="MAGE_WH1"/>
</dbReference>
<dbReference type="EMBL" id="FM992691">
    <property type="protein sequence ID" value="CAX42179.1"/>
    <property type="molecule type" value="Genomic_DNA"/>
</dbReference>
<dbReference type="RefSeq" id="XP_002419964.1">
    <property type="nucleotide sequence ID" value="XM_002419919.1"/>
</dbReference>
<evidence type="ECO:0000259" key="2">
    <source>
        <dbReference type="SMART" id="SM01373"/>
    </source>
</evidence>